<evidence type="ECO:0000256" key="3">
    <source>
        <dbReference type="ARBA" id="ARBA00022801"/>
    </source>
</evidence>
<evidence type="ECO:0000259" key="5">
    <source>
        <dbReference type="PROSITE" id="PS50600"/>
    </source>
</evidence>
<evidence type="ECO:0000256" key="4">
    <source>
        <dbReference type="SAM" id="MobiDB-lite"/>
    </source>
</evidence>
<feature type="region of interest" description="Disordered" evidence="4">
    <location>
        <begin position="1"/>
        <end position="30"/>
    </location>
</feature>
<dbReference type="Gramene" id="CDY65778">
    <property type="protein sequence ID" value="CDY65778"/>
    <property type="gene ID" value="GSBRNA2T00048206001"/>
</dbReference>
<dbReference type="EMBL" id="LK034946">
    <property type="protein sequence ID" value="CDY65778.1"/>
    <property type="molecule type" value="Genomic_DNA"/>
</dbReference>
<organism evidence="7 8">
    <name type="scientific">Brassica napus</name>
    <name type="common">Rape</name>
    <dbReference type="NCBI Taxonomy" id="3708"/>
    <lineage>
        <taxon>Eukaryota</taxon>
        <taxon>Viridiplantae</taxon>
        <taxon>Streptophyta</taxon>
        <taxon>Embryophyta</taxon>
        <taxon>Tracheophyta</taxon>
        <taxon>Spermatophyta</taxon>
        <taxon>Magnoliopsida</taxon>
        <taxon>eudicotyledons</taxon>
        <taxon>Gunneridae</taxon>
        <taxon>Pentapetalae</taxon>
        <taxon>rosids</taxon>
        <taxon>malvids</taxon>
        <taxon>Brassicales</taxon>
        <taxon>Brassicaceae</taxon>
        <taxon>Brassiceae</taxon>
        <taxon>Brassica</taxon>
    </lineage>
</organism>
<dbReference type="SUPFAM" id="SSF54001">
    <property type="entry name" value="Cysteine proteinases"/>
    <property type="match status" value="1"/>
</dbReference>
<dbReference type="PaxDb" id="3708-A0A078JDX5"/>
<comment type="similarity">
    <text evidence="1">Belongs to the peptidase C48 family.</text>
</comment>
<accession>A0A078JDX5</accession>
<dbReference type="InterPro" id="IPR003653">
    <property type="entry name" value="Peptidase_C48_C"/>
</dbReference>
<dbReference type="GO" id="GO:0008234">
    <property type="term" value="F:cysteine-type peptidase activity"/>
    <property type="evidence" value="ECO:0007669"/>
    <property type="project" value="InterPro"/>
</dbReference>
<dbReference type="InterPro" id="IPR038765">
    <property type="entry name" value="Papain-like_cys_pep_sf"/>
</dbReference>
<evidence type="ECO:0000313" key="7">
    <source>
        <dbReference type="EMBL" id="CDY65778.1"/>
    </source>
</evidence>
<dbReference type="PROSITE" id="PS50600">
    <property type="entry name" value="ULP_PROTEASE"/>
    <property type="match status" value="1"/>
</dbReference>
<name>A0A078JDX5_BRANA</name>
<dbReference type="Pfam" id="PF02902">
    <property type="entry name" value="Peptidase_C48"/>
    <property type="match status" value="1"/>
</dbReference>
<keyword evidence="3" id="KW-0378">Hydrolase</keyword>
<dbReference type="Proteomes" id="UP000028999">
    <property type="component" value="Unassembled WGS sequence"/>
</dbReference>
<gene>
    <name evidence="7" type="primary">BnaCnng48680D</name>
    <name evidence="6" type="ORF">DARMORV10_C02P45450.1</name>
    <name evidence="7" type="ORF">GSBRNA2T00048206001</name>
</gene>
<proteinExistence type="inferred from homology"/>
<evidence type="ECO:0000313" key="8">
    <source>
        <dbReference type="Proteomes" id="UP000028999"/>
    </source>
</evidence>
<evidence type="ECO:0000313" key="6">
    <source>
        <dbReference type="EMBL" id="CAF1919156.1"/>
    </source>
</evidence>
<dbReference type="Proteomes" id="UP001295469">
    <property type="component" value="Chromosome C02"/>
</dbReference>
<evidence type="ECO:0000256" key="2">
    <source>
        <dbReference type="ARBA" id="ARBA00022670"/>
    </source>
</evidence>
<reference evidence="6" key="3">
    <citation type="submission" date="2021-01" db="EMBL/GenBank/DDBJ databases">
        <authorList>
            <consortium name="Genoscope - CEA"/>
            <person name="William W."/>
        </authorList>
    </citation>
    <scope>NUCLEOTIDE SEQUENCE</scope>
</reference>
<protein>
    <submittedName>
        <fullName evidence="6">(rape) hypothetical protein</fullName>
    </submittedName>
    <submittedName>
        <fullName evidence="7">BnaCnng48680D protein</fullName>
    </submittedName>
</protein>
<dbReference type="AlphaFoldDB" id="A0A078JDX5"/>
<sequence length="342" mass="38944">MQVLAAPTHPQLSNQRSEGNVEESFENRPSRFRHSDLASLRNFSPPSPLVMMRWETMRTSWMRKTIKMVLEIHRRHYFAIKGSTHYREWCVRLRICTGKVQNPLDSTEERMCYKCRGPIRICKEITDIGARTRLLTGRVIDILMRVIAASVNSQVSDRGHTTPLFLDSRVQVLLSMNFPKFRKSKTQTQYVFTKALVDIVKKSLNFNSGLSHFYMPVTIARKHWVAVCVDITTAKIYVLDCNPDVLDDKALSKELAPVTEMFPSLLKHCGALVEYVDKAVVVERMKGVVKNTNPADAAITACLLIQTHALYGAEICSSITPLVIPEEAQRAAVMIYEFHEMV</sequence>
<reference evidence="7 8" key="1">
    <citation type="journal article" date="2014" name="Science">
        <title>Plant genetics. Early allopolyploid evolution in the post-Neolithic Brassica napus oilseed genome.</title>
        <authorList>
            <person name="Chalhoub B."/>
            <person name="Denoeud F."/>
            <person name="Liu S."/>
            <person name="Parkin I.A."/>
            <person name="Tang H."/>
            <person name="Wang X."/>
            <person name="Chiquet J."/>
            <person name="Belcram H."/>
            <person name="Tong C."/>
            <person name="Samans B."/>
            <person name="Correa M."/>
            <person name="Da Silva C."/>
            <person name="Just J."/>
            <person name="Falentin C."/>
            <person name="Koh C.S."/>
            <person name="Le Clainche I."/>
            <person name="Bernard M."/>
            <person name="Bento P."/>
            <person name="Noel B."/>
            <person name="Labadie K."/>
            <person name="Alberti A."/>
            <person name="Charles M."/>
            <person name="Arnaud D."/>
            <person name="Guo H."/>
            <person name="Daviaud C."/>
            <person name="Alamery S."/>
            <person name="Jabbari K."/>
            <person name="Zhao M."/>
            <person name="Edger P.P."/>
            <person name="Chelaifa H."/>
            <person name="Tack D."/>
            <person name="Lassalle G."/>
            <person name="Mestiri I."/>
            <person name="Schnel N."/>
            <person name="Le Paslier M.C."/>
            <person name="Fan G."/>
            <person name="Renault V."/>
            <person name="Bayer P.E."/>
            <person name="Golicz A.A."/>
            <person name="Manoli S."/>
            <person name="Lee T.H."/>
            <person name="Thi V.H."/>
            <person name="Chalabi S."/>
            <person name="Hu Q."/>
            <person name="Fan C."/>
            <person name="Tollenaere R."/>
            <person name="Lu Y."/>
            <person name="Battail C."/>
            <person name="Shen J."/>
            <person name="Sidebottom C.H."/>
            <person name="Wang X."/>
            <person name="Canaguier A."/>
            <person name="Chauveau A."/>
            <person name="Berard A."/>
            <person name="Deniot G."/>
            <person name="Guan M."/>
            <person name="Liu Z."/>
            <person name="Sun F."/>
            <person name="Lim Y.P."/>
            <person name="Lyons E."/>
            <person name="Town C.D."/>
            <person name="Bancroft I."/>
            <person name="Wang X."/>
            <person name="Meng J."/>
            <person name="Ma J."/>
            <person name="Pires J.C."/>
            <person name="King G.J."/>
            <person name="Brunel D."/>
            <person name="Delourme R."/>
            <person name="Renard M."/>
            <person name="Aury J.M."/>
            <person name="Adams K.L."/>
            <person name="Batley J."/>
            <person name="Snowdon R.J."/>
            <person name="Tost J."/>
            <person name="Edwards D."/>
            <person name="Zhou Y."/>
            <person name="Hua W."/>
            <person name="Sharpe A.G."/>
            <person name="Paterson A.H."/>
            <person name="Guan C."/>
            <person name="Wincker P."/>
        </authorList>
    </citation>
    <scope>NUCLEOTIDE SEQUENCE [LARGE SCALE GENOMIC DNA]</scope>
    <source>
        <strain evidence="8">cv. Darmor-bzh</strain>
    </source>
</reference>
<evidence type="ECO:0000256" key="1">
    <source>
        <dbReference type="ARBA" id="ARBA00005234"/>
    </source>
</evidence>
<keyword evidence="2" id="KW-0645">Protease</keyword>
<feature type="domain" description="Ubiquitin-like protease family profile" evidence="5">
    <location>
        <begin position="119"/>
        <end position="308"/>
    </location>
</feature>
<dbReference type="Gene3D" id="3.40.395.10">
    <property type="entry name" value="Adenoviral Proteinase, Chain A"/>
    <property type="match status" value="1"/>
</dbReference>
<dbReference type="EMBL" id="HG994366">
    <property type="protein sequence ID" value="CAF1919156.1"/>
    <property type="molecule type" value="Genomic_DNA"/>
</dbReference>
<keyword evidence="8" id="KW-1185">Reference proteome</keyword>
<reference evidence="7" key="2">
    <citation type="submission" date="2014-06" db="EMBL/GenBank/DDBJ databases">
        <authorList>
            <person name="Genoscope - CEA"/>
        </authorList>
    </citation>
    <scope>NUCLEOTIDE SEQUENCE</scope>
</reference>
<dbReference type="GO" id="GO:0006508">
    <property type="term" value="P:proteolysis"/>
    <property type="evidence" value="ECO:0007669"/>
    <property type="project" value="UniProtKB-KW"/>
</dbReference>
<dbReference type="OMA" id="STHYREW"/>